<keyword evidence="2" id="KW-0663">Pyridoxal phosphate</keyword>
<name>A0A1G7HMB3_9EURY</name>
<dbReference type="Pfam" id="PF00155">
    <property type="entry name" value="Aminotran_1_2"/>
    <property type="match status" value="1"/>
</dbReference>
<evidence type="ECO:0000313" key="6">
    <source>
        <dbReference type="Proteomes" id="UP000324020"/>
    </source>
</evidence>
<evidence type="ECO:0000256" key="3">
    <source>
        <dbReference type="SAM" id="MobiDB-lite"/>
    </source>
</evidence>
<dbReference type="PANTHER" id="PTHR42885:SF1">
    <property type="entry name" value="THREONINE-PHOSPHATE DECARBOXYLASE"/>
    <property type="match status" value="1"/>
</dbReference>
<dbReference type="InterPro" id="IPR015424">
    <property type="entry name" value="PyrdxlP-dep_Trfase"/>
</dbReference>
<dbReference type="SUPFAM" id="SSF53383">
    <property type="entry name" value="PLP-dependent transferases"/>
    <property type="match status" value="1"/>
</dbReference>
<feature type="region of interest" description="Disordered" evidence="3">
    <location>
        <begin position="1"/>
        <end position="31"/>
    </location>
</feature>
<dbReference type="OrthoDB" id="39225at2157"/>
<dbReference type="InterPro" id="IPR015422">
    <property type="entry name" value="PyrdxlP-dep_Trfase_small"/>
</dbReference>
<evidence type="ECO:0000256" key="1">
    <source>
        <dbReference type="ARBA" id="ARBA00001933"/>
    </source>
</evidence>
<dbReference type="Proteomes" id="UP000324020">
    <property type="component" value="Unassembled WGS sequence"/>
</dbReference>
<dbReference type="InterPro" id="IPR004839">
    <property type="entry name" value="Aminotransferase_I/II_large"/>
</dbReference>
<evidence type="ECO:0000259" key="4">
    <source>
        <dbReference type="Pfam" id="PF00155"/>
    </source>
</evidence>
<comment type="cofactor">
    <cofactor evidence="1">
        <name>pyridoxal 5'-phosphate</name>
        <dbReference type="ChEBI" id="CHEBI:597326"/>
    </cofactor>
</comment>
<sequence>MNRERAAALGREPHGSSDDPDLLDFSANANPEVPDGVERVYRAAFETARTYPTEPPAAFRAAAADYVGCDPEQVVPTPGGLAAIRAAVALAVDDGDTALLPAPSFGEYAREVRLQGGEPAFVDAERVLDADPSSHALAVVCTPNNPTGTGYDREALLAFAARCREAGTVLLVDEAFLGFTERESLAGTDGVVVARALTKLFGLPGIRAGFAVATGDLGAALRGARRTWNLSAPALATGEYCLRQEEFVRETRQRVERERERMRAALGDRYDVSSSEAPFLLVDVGERDVDRVIERARDRGVAVRDARTFRGLDSHVRVAVRRPRENDRLLAALGVGDAEGAGDQNRGDGADV</sequence>
<dbReference type="EMBL" id="FNBO01000001">
    <property type="protein sequence ID" value="SDF01602.1"/>
    <property type="molecule type" value="Genomic_DNA"/>
</dbReference>
<feature type="domain" description="Aminotransferase class I/classII large" evidence="4">
    <location>
        <begin position="22"/>
        <end position="333"/>
    </location>
</feature>
<dbReference type="GO" id="GO:0030170">
    <property type="term" value="F:pyridoxal phosphate binding"/>
    <property type="evidence" value="ECO:0007669"/>
    <property type="project" value="InterPro"/>
</dbReference>
<protein>
    <submittedName>
        <fullName evidence="5">Threonine-phosphate decarboxylase</fullName>
    </submittedName>
</protein>
<accession>A0A1G7HMB3</accession>
<dbReference type="Gene3D" id="3.90.1150.10">
    <property type="entry name" value="Aspartate Aminotransferase, domain 1"/>
    <property type="match status" value="1"/>
</dbReference>
<evidence type="ECO:0000313" key="5">
    <source>
        <dbReference type="EMBL" id="SDF01602.1"/>
    </source>
</evidence>
<dbReference type="RefSeq" id="WP_149797423.1">
    <property type="nucleotide sequence ID" value="NZ_FNBO01000001.1"/>
</dbReference>
<dbReference type="AlphaFoldDB" id="A0A1G7HMB3"/>
<feature type="compositionally biased region" description="Basic and acidic residues" evidence="3">
    <location>
        <begin position="1"/>
        <end position="17"/>
    </location>
</feature>
<reference evidence="5 6" key="1">
    <citation type="submission" date="2016-10" db="EMBL/GenBank/DDBJ databases">
        <authorList>
            <person name="Varghese N."/>
            <person name="Submissions S."/>
        </authorList>
    </citation>
    <scope>NUCLEOTIDE SEQUENCE [LARGE SCALE GENOMIC DNA]</scope>
    <source>
        <strain evidence="5 6">CGMCC 1.3527</strain>
    </source>
</reference>
<gene>
    <name evidence="5" type="ORF">SAMN04488067_101442</name>
</gene>
<dbReference type="CDD" id="cd00609">
    <property type="entry name" value="AAT_like"/>
    <property type="match status" value="1"/>
</dbReference>
<keyword evidence="6" id="KW-1185">Reference proteome</keyword>
<proteinExistence type="predicted"/>
<dbReference type="Gene3D" id="3.40.640.10">
    <property type="entry name" value="Type I PLP-dependent aspartate aminotransferase-like (Major domain)"/>
    <property type="match status" value="1"/>
</dbReference>
<dbReference type="PANTHER" id="PTHR42885">
    <property type="entry name" value="HISTIDINOL-PHOSPHATE AMINOTRANSFERASE-RELATED"/>
    <property type="match status" value="1"/>
</dbReference>
<dbReference type="InterPro" id="IPR015421">
    <property type="entry name" value="PyrdxlP-dep_Trfase_major"/>
</dbReference>
<evidence type="ECO:0000256" key="2">
    <source>
        <dbReference type="ARBA" id="ARBA00022898"/>
    </source>
</evidence>
<organism evidence="5 6">
    <name type="scientific">Halorubrum xinjiangense</name>
    <dbReference type="NCBI Taxonomy" id="261291"/>
    <lineage>
        <taxon>Archaea</taxon>
        <taxon>Methanobacteriati</taxon>
        <taxon>Methanobacteriota</taxon>
        <taxon>Stenosarchaea group</taxon>
        <taxon>Halobacteria</taxon>
        <taxon>Halobacteriales</taxon>
        <taxon>Haloferacaceae</taxon>
        <taxon>Halorubrum</taxon>
    </lineage>
</organism>